<comment type="subcellular location">
    <subcellularLocation>
        <location evidence="1">Membrane</location>
        <topology evidence="1">Single-pass membrane protein</topology>
    </subcellularLocation>
</comment>
<organism evidence="11 12">
    <name type="scientific">Lusitaniella coriacea LEGE 07157</name>
    <dbReference type="NCBI Taxonomy" id="945747"/>
    <lineage>
        <taxon>Bacteria</taxon>
        <taxon>Bacillati</taxon>
        <taxon>Cyanobacteriota</taxon>
        <taxon>Cyanophyceae</taxon>
        <taxon>Spirulinales</taxon>
        <taxon>Lusitaniellaceae</taxon>
        <taxon>Lusitaniella</taxon>
    </lineage>
</organism>
<keyword evidence="6" id="KW-0175">Coiled coil</keyword>
<dbReference type="Pfam" id="PF01471">
    <property type="entry name" value="PG_binding_1"/>
    <property type="match status" value="1"/>
</dbReference>
<name>A0A8J7DWS0_9CYAN</name>
<dbReference type="AlphaFoldDB" id="A0A8J7DWS0"/>
<dbReference type="InterPro" id="IPR050739">
    <property type="entry name" value="MFP"/>
</dbReference>
<dbReference type="InterPro" id="IPR036365">
    <property type="entry name" value="PGBD-like_sf"/>
</dbReference>
<reference evidence="11" key="1">
    <citation type="submission" date="2020-10" db="EMBL/GenBank/DDBJ databases">
        <authorList>
            <person name="Castelo-Branco R."/>
            <person name="Eusebio N."/>
            <person name="Adriana R."/>
            <person name="Vieira A."/>
            <person name="Brugerolle De Fraissinette N."/>
            <person name="Rezende De Castro R."/>
            <person name="Schneider M.P."/>
            <person name="Vasconcelos V."/>
            <person name="Leao P.N."/>
        </authorList>
    </citation>
    <scope>NUCLEOTIDE SEQUENCE</scope>
    <source>
        <strain evidence="11">LEGE 07157</strain>
    </source>
</reference>
<dbReference type="InterPro" id="IPR002477">
    <property type="entry name" value="Peptidoglycan-bd-like"/>
</dbReference>
<feature type="domain" description="AprE-like beta-barrel" evidence="10">
    <location>
        <begin position="671"/>
        <end position="761"/>
    </location>
</feature>
<dbReference type="InterPro" id="IPR058982">
    <property type="entry name" value="Beta-barrel_AprE"/>
</dbReference>
<proteinExistence type="inferred from homology"/>
<evidence type="ECO:0000256" key="6">
    <source>
        <dbReference type="SAM" id="Coils"/>
    </source>
</evidence>
<dbReference type="PANTHER" id="PTHR30386:SF26">
    <property type="entry name" value="TRANSPORT PROTEIN COMB"/>
    <property type="match status" value="1"/>
</dbReference>
<keyword evidence="12" id="KW-1185">Reference proteome</keyword>
<dbReference type="EMBL" id="JADEWZ010000015">
    <property type="protein sequence ID" value="MBE9116502.1"/>
    <property type="molecule type" value="Genomic_DNA"/>
</dbReference>
<evidence type="ECO:0000259" key="10">
    <source>
        <dbReference type="Pfam" id="PF26002"/>
    </source>
</evidence>
<dbReference type="Gene3D" id="2.40.50.100">
    <property type="match status" value="1"/>
</dbReference>
<sequence length="786" mass="87001">MPDPTTLLLLTCANCLSANADPVDVATDTCVEAQSDHRQQNISAKPSNCISPPETIAQTPEIANTTPITQAGDALQETSVNFSNPMVPGIKTQLRLGNRGKEVLALQEQLKQLNHYSGILDGVYGKLTQSAVSQFQKAQGLKVDGIVGESTQEKLAAVAKQKGIPEPKTVQETDPFITSNPLPEEENSENAPQLKSNNIKLNSLMGWVVVLSVGIGFVAAMKKFGALEQWQLEWQNAVAGMDDIPCELEEEERDRPFDRPVMLQQSSALPKAITWTLIGLALFGITWASIAKIEQVIPAEGQLKPQGTVKELQAPVRGVVKEVHVEDGQRVKAGEPLISFDPKAVEAELESLKTIRTALEAENQFYSTLTSASTSPNAAQAELSRLKLSSEVSLLAQNRTALMAENELLRTQLNGGIGTKLDGDERAWLRVANAESQSRRQIATSNLSQAEQELRKNQAKLTDARARLATDRTILQELASRNQLAVTNAKDSLAIEKKILSRMEPLVTEGAIARVQYDRQLQEVTQRSKGLLDENSQSQIQYDRQQQEVRSRRAEIAQLIAEQRRLQHERDRNRSTLNNTTAIGQKDVLDRIAANKKQVAEIDSQLDKIVLENKKRLAEVDSQLSQAELNFKYQELRAPVAGTVFDLKAKNAGFVSEPSQVLLTIVPDDNLIAEVFIPNKDIGFVKEDMKANIRIESFPFSEFGEIEGEVVSVGSDALPPDEVHPFYRFPAKVKLNAQDLKIRERNIPLQSGMAVDVNIKLREDRRVIGLFTELFTKKIESLEKVR</sequence>
<comment type="similarity">
    <text evidence="2">Belongs to the membrane fusion protein (MFP) (TC 8.A.1) family.</text>
</comment>
<feature type="domain" description="Multidrug resistance protein MdtA-like barrel-sandwich hybrid" evidence="9">
    <location>
        <begin position="311"/>
        <end position="651"/>
    </location>
</feature>
<evidence type="ECO:0000259" key="9">
    <source>
        <dbReference type="Pfam" id="PF25917"/>
    </source>
</evidence>
<feature type="coiled-coil region" evidence="6">
    <location>
        <begin position="433"/>
        <end position="467"/>
    </location>
</feature>
<dbReference type="Pfam" id="PF26002">
    <property type="entry name" value="Beta-barrel_AprE"/>
    <property type="match status" value="1"/>
</dbReference>
<evidence type="ECO:0000256" key="2">
    <source>
        <dbReference type="ARBA" id="ARBA00009477"/>
    </source>
</evidence>
<evidence type="ECO:0000259" key="8">
    <source>
        <dbReference type="Pfam" id="PF01471"/>
    </source>
</evidence>
<evidence type="ECO:0000256" key="3">
    <source>
        <dbReference type="ARBA" id="ARBA00022692"/>
    </source>
</evidence>
<protein>
    <submittedName>
        <fullName evidence="11">HlyD family efflux transporter periplasmic adaptor subunit</fullName>
    </submittedName>
</protein>
<evidence type="ECO:0000256" key="4">
    <source>
        <dbReference type="ARBA" id="ARBA00022989"/>
    </source>
</evidence>
<dbReference type="Gene3D" id="1.10.101.10">
    <property type="entry name" value="PGBD-like superfamily/PGBD"/>
    <property type="match status" value="1"/>
</dbReference>
<keyword evidence="3" id="KW-0812">Transmembrane</keyword>
<feature type="domain" description="Peptidoglycan binding-like" evidence="8">
    <location>
        <begin position="99"/>
        <end position="155"/>
    </location>
</feature>
<evidence type="ECO:0000256" key="7">
    <source>
        <dbReference type="SAM" id="MobiDB-lite"/>
    </source>
</evidence>
<accession>A0A8J7DWS0</accession>
<evidence type="ECO:0000313" key="11">
    <source>
        <dbReference type="EMBL" id="MBE9116502.1"/>
    </source>
</evidence>
<evidence type="ECO:0000256" key="5">
    <source>
        <dbReference type="ARBA" id="ARBA00023136"/>
    </source>
</evidence>
<keyword evidence="5" id="KW-0472">Membrane</keyword>
<dbReference type="InterPro" id="IPR036366">
    <property type="entry name" value="PGBDSf"/>
</dbReference>
<gene>
    <name evidence="11" type="ORF">IQ249_11380</name>
</gene>
<dbReference type="Proteomes" id="UP000654482">
    <property type="component" value="Unassembled WGS sequence"/>
</dbReference>
<dbReference type="Gene3D" id="2.40.30.170">
    <property type="match status" value="1"/>
</dbReference>
<evidence type="ECO:0000256" key="1">
    <source>
        <dbReference type="ARBA" id="ARBA00004167"/>
    </source>
</evidence>
<dbReference type="RefSeq" id="WP_194029596.1">
    <property type="nucleotide sequence ID" value="NZ_JADEWZ010000015.1"/>
</dbReference>
<dbReference type="Pfam" id="PF25917">
    <property type="entry name" value="BSH_RND"/>
    <property type="match status" value="1"/>
</dbReference>
<dbReference type="PANTHER" id="PTHR30386">
    <property type="entry name" value="MEMBRANE FUSION SUBUNIT OF EMRAB-TOLC MULTIDRUG EFFLUX PUMP"/>
    <property type="match status" value="1"/>
</dbReference>
<comment type="caution">
    <text evidence="11">The sequence shown here is derived from an EMBL/GenBank/DDBJ whole genome shotgun (WGS) entry which is preliminary data.</text>
</comment>
<dbReference type="InterPro" id="IPR058625">
    <property type="entry name" value="MdtA-like_BSH"/>
</dbReference>
<dbReference type="SUPFAM" id="SSF111369">
    <property type="entry name" value="HlyD-like secretion proteins"/>
    <property type="match status" value="2"/>
</dbReference>
<feature type="region of interest" description="Disordered" evidence="7">
    <location>
        <begin position="168"/>
        <end position="191"/>
    </location>
</feature>
<dbReference type="SUPFAM" id="SSF47090">
    <property type="entry name" value="PGBD-like"/>
    <property type="match status" value="1"/>
</dbReference>
<evidence type="ECO:0000313" key="12">
    <source>
        <dbReference type="Proteomes" id="UP000654482"/>
    </source>
</evidence>
<keyword evidence="4" id="KW-1133">Transmembrane helix</keyword>
<dbReference type="PRINTS" id="PR01490">
    <property type="entry name" value="RTXTOXIND"/>
</dbReference>